<protein>
    <recommendedName>
        <fullName evidence="4">DUF1449 family protein</fullName>
    </recommendedName>
</protein>
<proteinExistence type="predicted"/>
<feature type="transmembrane region" description="Helical" evidence="1">
    <location>
        <begin position="14"/>
        <end position="35"/>
    </location>
</feature>
<reference evidence="3" key="1">
    <citation type="journal article" date="2019" name="Int. J. Syst. Evol. Microbiol.">
        <title>The Global Catalogue of Microorganisms (GCM) 10K type strain sequencing project: providing services to taxonomists for standard genome sequencing and annotation.</title>
        <authorList>
            <consortium name="The Broad Institute Genomics Platform"/>
            <consortium name="The Broad Institute Genome Sequencing Center for Infectious Disease"/>
            <person name="Wu L."/>
            <person name="Ma J."/>
        </authorList>
    </citation>
    <scope>NUCLEOTIDE SEQUENCE [LARGE SCALE GENOMIC DNA]</scope>
    <source>
        <strain evidence="3">KACC 12602</strain>
    </source>
</reference>
<keyword evidence="1" id="KW-1133">Transmembrane helix</keyword>
<feature type="transmembrane region" description="Helical" evidence="1">
    <location>
        <begin position="106"/>
        <end position="124"/>
    </location>
</feature>
<organism evidence="2 3">
    <name type="scientific">Adhaeribacter terreus</name>
    <dbReference type="NCBI Taxonomy" id="529703"/>
    <lineage>
        <taxon>Bacteria</taxon>
        <taxon>Pseudomonadati</taxon>
        <taxon>Bacteroidota</taxon>
        <taxon>Cytophagia</taxon>
        <taxon>Cytophagales</taxon>
        <taxon>Hymenobacteraceae</taxon>
        <taxon>Adhaeribacter</taxon>
    </lineage>
</organism>
<evidence type="ECO:0000313" key="2">
    <source>
        <dbReference type="EMBL" id="MFC5269968.1"/>
    </source>
</evidence>
<evidence type="ECO:0000256" key="1">
    <source>
        <dbReference type="SAM" id="Phobius"/>
    </source>
</evidence>
<name>A0ABW0E9Q3_9BACT</name>
<keyword evidence="1" id="KW-0472">Membrane</keyword>
<evidence type="ECO:0008006" key="4">
    <source>
        <dbReference type="Google" id="ProtNLM"/>
    </source>
</evidence>
<evidence type="ECO:0000313" key="3">
    <source>
        <dbReference type="Proteomes" id="UP001596161"/>
    </source>
</evidence>
<dbReference type="EMBL" id="JBHSKT010000002">
    <property type="protein sequence ID" value="MFC5269968.1"/>
    <property type="molecule type" value="Genomic_DNA"/>
</dbReference>
<feature type="transmembrane region" description="Helical" evidence="1">
    <location>
        <begin position="79"/>
        <end position="100"/>
    </location>
</feature>
<accession>A0ABW0E9Q3</accession>
<keyword evidence="3" id="KW-1185">Reference proteome</keyword>
<dbReference type="Proteomes" id="UP001596161">
    <property type="component" value="Unassembled WGS sequence"/>
</dbReference>
<comment type="caution">
    <text evidence="2">The sequence shown here is derived from an EMBL/GenBank/DDBJ whole genome shotgun (WGS) entry which is preliminary data.</text>
</comment>
<keyword evidence="1" id="KW-0812">Transmembrane</keyword>
<gene>
    <name evidence="2" type="ORF">ACFPIB_05055</name>
</gene>
<dbReference type="RefSeq" id="WP_378016343.1">
    <property type="nucleotide sequence ID" value="NZ_JBHSKT010000002.1"/>
</dbReference>
<sequence>MTELLQAAVAPANIIPTTLMVLIIMYWVSVIIGLLDLQAFNIEIEKDFHIDTHVDAHHEFSVAWLNNVLAFFNLGRIPFMVFMSFLVLPFWVLAILTVHYAPFLPAGIAFLLLIPNLFLSLFIAKALTTPFVKMFAALEKEHDSTVTIIGKVCTVLLPATSTEMGQASVKTDAAPLILNVKTTRGATLKKGDTALVIDYLPEKQLYLIEPYETI</sequence>